<dbReference type="SUPFAM" id="SSF52833">
    <property type="entry name" value="Thioredoxin-like"/>
    <property type="match status" value="1"/>
</dbReference>
<reference evidence="6 7" key="1">
    <citation type="journal article" date="2016" name="Fungal Biol.">
        <title>The genome of Xylona heveae provides a window into fungal endophytism.</title>
        <authorList>
            <person name="Gazis R."/>
            <person name="Kuo A."/>
            <person name="Riley R."/>
            <person name="LaButti K."/>
            <person name="Lipzen A."/>
            <person name="Lin J."/>
            <person name="Amirebrahimi M."/>
            <person name="Hesse C.N."/>
            <person name="Spatafora J.W."/>
            <person name="Henrissat B."/>
            <person name="Hainaut M."/>
            <person name="Grigoriev I.V."/>
            <person name="Hibbett D.S."/>
        </authorList>
    </citation>
    <scope>NUCLEOTIDE SEQUENCE [LARGE SCALE GENOMIC DNA]</scope>
    <source>
        <strain evidence="6 7">TC161</strain>
    </source>
</reference>
<evidence type="ECO:0000256" key="1">
    <source>
        <dbReference type="ARBA" id="ARBA00007409"/>
    </source>
</evidence>
<evidence type="ECO:0000313" key="7">
    <source>
        <dbReference type="Proteomes" id="UP000076632"/>
    </source>
</evidence>
<feature type="domain" description="GST N-terminal" evidence="5">
    <location>
        <begin position="10"/>
        <end position="97"/>
    </location>
</feature>
<keyword evidence="3 6" id="KW-0808">Transferase</keyword>
<keyword evidence="7" id="KW-1185">Reference proteome</keyword>
<sequence length="259" mass="29496">MASQAPAEHNFKLTLHWLNQSRSQRIVWLLEELKLPYEVKLYERNKDYLAPPELKEVHPLGKSPVIVLEAPALSKPLVLAESGTIVEYLTEHFGQWLAPKQYAPGKEGQLGGETEEWLRYRYFMHYTEGSLMAIMVVWVIIQKIKNAPVPFFIKPITNMIGGNVEKSFTQPNFDNHFALIESQLNTSPNGGDFICGKELTGADILMIFPLESAVNRGVITQDKYPKICDYVSKIQQREAYQRASQKIKEIEGSDKTSKI</sequence>
<dbReference type="STRING" id="1328760.A0A161TDK8"/>
<dbReference type="GeneID" id="28895316"/>
<dbReference type="PROSITE" id="PS50404">
    <property type="entry name" value="GST_NTER"/>
    <property type="match status" value="1"/>
</dbReference>
<dbReference type="InterPro" id="IPR004046">
    <property type="entry name" value="GST_C"/>
</dbReference>
<dbReference type="FunFam" id="3.40.30.10:FF:000156">
    <property type="entry name" value="Glutathione S-transferase 1"/>
    <property type="match status" value="1"/>
</dbReference>
<dbReference type="PANTHER" id="PTHR44051:SF9">
    <property type="entry name" value="GLUTATHIONE S-TRANSFERASE 1"/>
    <property type="match status" value="1"/>
</dbReference>
<dbReference type="InterPro" id="IPR040079">
    <property type="entry name" value="Glutathione_S-Trfase"/>
</dbReference>
<organism evidence="6 7">
    <name type="scientific">Xylona heveae (strain CBS 132557 / TC161)</name>
    <dbReference type="NCBI Taxonomy" id="1328760"/>
    <lineage>
        <taxon>Eukaryota</taxon>
        <taxon>Fungi</taxon>
        <taxon>Dikarya</taxon>
        <taxon>Ascomycota</taxon>
        <taxon>Pezizomycotina</taxon>
        <taxon>Xylonomycetes</taxon>
        <taxon>Xylonales</taxon>
        <taxon>Xylonaceae</taxon>
        <taxon>Xylona</taxon>
    </lineage>
</organism>
<dbReference type="Pfam" id="PF13409">
    <property type="entry name" value="GST_N_2"/>
    <property type="match status" value="1"/>
</dbReference>
<proteinExistence type="inferred from homology"/>
<dbReference type="SFLD" id="SFLDG00358">
    <property type="entry name" value="Main_(cytGST)"/>
    <property type="match status" value="1"/>
</dbReference>
<dbReference type="GO" id="GO:0004364">
    <property type="term" value="F:glutathione transferase activity"/>
    <property type="evidence" value="ECO:0007669"/>
    <property type="project" value="UniProtKB-EC"/>
</dbReference>
<dbReference type="InterPro" id="IPR036249">
    <property type="entry name" value="Thioredoxin-like_sf"/>
</dbReference>
<evidence type="ECO:0000256" key="4">
    <source>
        <dbReference type="ARBA" id="ARBA00047960"/>
    </source>
</evidence>
<dbReference type="SUPFAM" id="SSF47616">
    <property type="entry name" value="GST C-terminal domain-like"/>
    <property type="match status" value="1"/>
</dbReference>
<dbReference type="CDD" id="cd03046">
    <property type="entry name" value="GST_N_GTT1_like"/>
    <property type="match status" value="1"/>
</dbReference>
<dbReference type="EC" id="2.5.1.18" evidence="2"/>
<protein>
    <recommendedName>
        <fullName evidence="2">glutathione transferase</fullName>
        <ecNumber evidence="2">2.5.1.18</ecNumber>
    </recommendedName>
</protein>
<dbReference type="AlphaFoldDB" id="A0A161TDK8"/>
<dbReference type="SFLD" id="SFLDS00019">
    <property type="entry name" value="Glutathione_Transferase_(cytos"/>
    <property type="match status" value="1"/>
</dbReference>
<dbReference type="EMBL" id="KV407456">
    <property type="protein sequence ID" value="KZF23957.1"/>
    <property type="molecule type" value="Genomic_DNA"/>
</dbReference>
<accession>A0A161TDK8</accession>
<evidence type="ECO:0000256" key="3">
    <source>
        <dbReference type="ARBA" id="ARBA00022679"/>
    </source>
</evidence>
<evidence type="ECO:0000313" key="6">
    <source>
        <dbReference type="EMBL" id="KZF23957.1"/>
    </source>
</evidence>
<evidence type="ECO:0000259" key="5">
    <source>
        <dbReference type="PROSITE" id="PS50404"/>
    </source>
</evidence>
<dbReference type="OMA" id="DVQMSFP"/>
<comment type="catalytic activity">
    <reaction evidence="4">
        <text>RX + glutathione = an S-substituted glutathione + a halide anion + H(+)</text>
        <dbReference type="Rhea" id="RHEA:16437"/>
        <dbReference type="ChEBI" id="CHEBI:15378"/>
        <dbReference type="ChEBI" id="CHEBI:16042"/>
        <dbReference type="ChEBI" id="CHEBI:17792"/>
        <dbReference type="ChEBI" id="CHEBI:57925"/>
        <dbReference type="ChEBI" id="CHEBI:90779"/>
        <dbReference type="EC" id="2.5.1.18"/>
    </reaction>
</comment>
<name>A0A161TDK8_XYLHT</name>
<dbReference type="GO" id="GO:0004602">
    <property type="term" value="F:glutathione peroxidase activity"/>
    <property type="evidence" value="ECO:0007669"/>
    <property type="project" value="UniProtKB-ARBA"/>
</dbReference>
<dbReference type="OrthoDB" id="2098326at2759"/>
<dbReference type="Gene3D" id="3.40.30.10">
    <property type="entry name" value="Glutaredoxin"/>
    <property type="match status" value="1"/>
</dbReference>
<comment type="similarity">
    <text evidence="1">Belongs to the GST superfamily.</text>
</comment>
<dbReference type="RefSeq" id="XP_018189512.1">
    <property type="nucleotide sequence ID" value="XM_018330179.1"/>
</dbReference>
<dbReference type="InterPro" id="IPR004045">
    <property type="entry name" value="Glutathione_S-Trfase_N"/>
</dbReference>
<dbReference type="Gene3D" id="1.20.1050.10">
    <property type="match status" value="1"/>
</dbReference>
<dbReference type="GO" id="GO:0005737">
    <property type="term" value="C:cytoplasm"/>
    <property type="evidence" value="ECO:0007669"/>
    <property type="project" value="UniProtKB-ARBA"/>
</dbReference>
<dbReference type="CDD" id="cd03189">
    <property type="entry name" value="GST_C_GTT1_like"/>
    <property type="match status" value="1"/>
</dbReference>
<dbReference type="Pfam" id="PF00043">
    <property type="entry name" value="GST_C"/>
    <property type="match status" value="1"/>
</dbReference>
<gene>
    <name evidence="6" type="ORF">L228DRAFT_218233</name>
</gene>
<dbReference type="PANTHER" id="PTHR44051">
    <property type="entry name" value="GLUTATHIONE S-TRANSFERASE-RELATED"/>
    <property type="match status" value="1"/>
</dbReference>
<evidence type="ECO:0000256" key="2">
    <source>
        <dbReference type="ARBA" id="ARBA00012452"/>
    </source>
</evidence>
<dbReference type="InParanoid" id="A0A161TDK8"/>
<dbReference type="InterPro" id="IPR036282">
    <property type="entry name" value="Glutathione-S-Trfase_C_sf"/>
</dbReference>
<dbReference type="FunCoup" id="A0A161TDK8">
    <property type="interactions" value="102"/>
</dbReference>
<dbReference type="Proteomes" id="UP000076632">
    <property type="component" value="Unassembled WGS sequence"/>
</dbReference>